<evidence type="ECO:0000313" key="3">
    <source>
        <dbReference type="Proteomes" id="UP000614221"/>
    </source>
</evidence>
<sequence>MPSTTQAGDRRERLRCPRLEEDIGEDPARWLDQDLLSHPDRRKLVFSLIDGIDSIERVRAWRSIERKLANNRFAEKARNPLEKPRAKIMQRLDQREEWLELHGERPDRLPCGPRRPCECCDGEDEVTPADLRERDKAAAQRLVDTHQSGGVDTNETSPRTKTSTLGAFATDGGEDQ</sequence>
<gene>
    <name evidence="2" type="ORF">GCM10009067_16170</name>
</gene>
<dbReference type="EMBL" id="BMPD01000002">
    <property type="protein sequence ID" value="GGK64504.1"/>
    <property type="molecule type" value="Genomic_DNA"/>
</dbReference>
<feature type="region of interest" description="Disordered" evidence="1">
    <location>
        <begin position="105"/>
        <end position="176"/>
    </location>
</feature>
<comment type="caution">
    <text evidence="2">The sequence shown here is derived from an EMBL/GenBank/DDBJ whole genome shotgun (WGS) entry which is preliminary data.</text>
</comment>
<dbReference type="RefSeq" id="WP_188976907.1">
    <property type="nucleotide sequence ID" value="NZ_BMPD01000002.1"/>
</dbReference>
<evidence type="ECO:0000313" key="2">
    <source>
        <dbReference type="EMBL" id="GGK64504.1"/>
    </source>
</evidence>
<dbReference type="Proteomes" id="UP000614221">
    <property type="component" value="Unassembled WGS sequence"/>
</dbReference>
<dbReference type="AlphaFoldDB" id="A0A830EYN8"/>
<name>A0A830EYN8_9EURY</name>
<feature type="compositionally biased region" description="Polar residues" evidence="1">
    <location>
        <begin position="145"/>
        <end position="165"/>
    </location>
</feature>
<evidence type="ECO:0000256" key="1">
    <source>
        <dbReference type="SAM" id="MobiDB-lite"/>
    </source>
</evidence>
<proteinExistence type="predicted"/>
<dbReference type="OrthoDB" id="326454at2157"/>
<protein>
    <submittedName>
        <fullName evidence="2">Uncharacterized protein</fullName>
    </submittedName>
</protein>
<reference evidence="2" key="2">
    <citation type="submission" date="2020-09" db="EMBL/GenBank/DDBJ databases">
        <authorList>
            <person name="Sun Q."/>
            <person name="Ohkuma M."/>
        </authorList>
    </citation>
    <scope>NUCLEOTIDE SEQUENCE</scope>
    <source>
        <strain evidence="2">JCM 19018</strain>
    </source>
</reference>
<reference evidence="2" key="1">
    <citation type="journal article" date="2014" name="Int. J. Syst. Evol. Microbiol.">
        <title>Complete genome sequence of Corynebacterium casei LMG S-19264T (=DSM 44701T), isolated from a smear-ripened cheese.</title>
        <authorList>
            <consortium name="US DOE Joint Genome Institute (JGI-PGF)"/>
            <person name="Walter F."/>
            <person name="Albersmeier A."/>
            <person name="Kalinowski J."/>
            <person name="Ruckert C."/>
        </authorList>
    </citation>
    <scope>NUCLEOTIDE SEQUENCE</scope>
    <source>
        <strain evidence="2">JCM 19018</strain>
    </source>
</reference>
<accession>A0A830EYN8</accession>
<organism evidence="2 3">
    <name type="scientific">Haloarcula sebkhae</name>
    <dbReference type="NCBI Taxonomy" id="932660"/>
    <lineage>
        <taxon>Archaea</taxon>
        <taxon>Methanobacteriati</taxon>
        <taxon>Methanobacteriota</taxon>
        <taxon>Stenosarchaea group</taxon>
        <taxon>Halobacteria</taxon>
        <taxon>Halobacteriales</taxon>
        <taxon>Haloarculaceae</taxon>
        <taxon>Haloarcula</taxon>
    </lineage>
</organism>